<accession>A0AA89CJF3</accession>
<dbReference type="Proteomes" id="UP000029575">
    <property type="component" value="Unassembled WGS sequence"/>
</dbReference>
<evidence type="ECO:0000256" key="1">
    <source>
        <dbReference type="SAM" id="MobiDB-lite"/>
    </source>
</evidence>
<comment type="caution">
    <text evidence="2">The sequence shown here is derived from an EMBL/GenBank/DDBJ whole genome shotgun (WGS) entry which is preliminary data.</text>
</comment>
<dbReference type="EMBL" id="JPGD01000002">
    <property type="protein sequence ID" value="KGC08164.1"/>
    <property type="molecule type" value="Genomic_DNA"/>
</dbReference>
<sequence>MAIPAGIACPPPHMPACSGTAFLWGRNGTFHGFGRLLVPLDTDLVIQQQRGSPLNCGTPRRARCSERLNGRDRSLGRFWGVDGRRLARGTTDGRSGMAQRRLAGCIRRFCMPRCDDGRLLVTTSSLFRPLHPLSPHRMFRWSAPPRIVVQVAQRRRRSALPQRLVSVHATPRPLVQCPTRPAGRKCRRWVQRQNPRPCLPLPKTSEPICGAGASTSDEHYPTMLELTRNHGRNTAHNPRCGRPSVRRSEYDTYKPRSRRRRKQHALHTDGKSARPRRRCCHAHQENLRMAGRSAADHREEPRRPLIFFGPRYAHGAADRRLGAPPAPMIQAWVTRRYVYLEVKCGE</sequence>
<feature type="compositionally biased region" description="Basic residues" evidence="1">
    <location>
        <begin position="255"/>
        <end position="265"/>
    </location>
</feature>
<feature type="region of interest" description="Disordered" evidence="1">
    <location>
        <begin position="230"/>
        <end position="278"/>
    </location>
</feature>
<organism evidence="2 3">
    <name type="scientific">Burkholderia cepacia</name>
    <name type="common">Pseudomonas cepacia</name>
    <dbReference type="NCBI Taxonomy" id="292"/>
    <lineage>
        <taxon>Bacteria</taxon>
        <taxon>Pseudomonadati</taxon>
        <taxon>Pseudomonadota</taxon>
        <taxon>Betaproteobacteria</taxon>
        <taxon>Burkholderiales</taxon>
        <taxon>Burkholderiaceae</taxon>
        <taxon>Burkholderia</taxon>
        <taxon>Burkholderia cepacia complex</taxon>
    </lineage>
</organism>
<protein>
    <submittedName>
        <fullName evidence="2">Uncharacterized protein</fullName>
    </submittedName>
</protein>
<proteinExistence type="predicted"/>
<evidence type="ECO:0000313" key="2">
    <source>
        <dbReference type="EMBL" id="KGC08164.1"/>
    </source>
</evidence>
<name>A0AA89CJF3_BURCE</name>
<dbReference type="AlphaFoldDB" id="A0AA89CJF3"/>
<evidence type="ECO:0000313" key="3">
    <source>
        <dbReference type="Proteomes" id="UP000029575"/>
    </source>
</evidence>
<reference evidence="2 3" key="1">
    <citation type="submission" date="2014-06" db="EMBL/GenBank/DDBJ databases">
        <authorList>
            <person name="Bishop-Lilly K.A."/>
            <person name="Broomall S.M."/>
            <person name="Chain P.S."/>
            <person name="Chertkov O."/>
            <person name="Coyne S.R."/>
            <person name="Daligault H.E."/>
            <person name="Davenport K.W."/>
            <person name="Erkkila T."/>
            <person name="Frey K.G."/>
            <person name="Gibbons H.S."/>
            <person name="Gu W."/>
            <person name="Jaissle J."/>
            <person name="Johnson S.L."/>
            <person name="Koroleva G.I."/>
            <person name="Ladner J.T."/>
            <person name="Lo C.-C."/>
            <person name="Minogue T.D."/>
            <person name="Munk C."/>
            <person name="Palacios G.F."/>
            <person name="Redden C.L."/>
            <person name="Rosenzweig C.N."/>
            <person name="Scholz M.B."/>
            <person name="Teshima H."/>
            <person name="Xu Y."/>
        </authorList>
    </citation>
    <scope>NUCLEOTIDE SEQUENCE [LARGE SCALE GENOMIC DNA]</scope>
    <source>
        <strain evidence="2 3">DWS 37UF10B-2</strain>
    </source>
</reference>
<gene>
    <name evidence="2" type="ORF">DM43_6071</name>
</gene>